<dbReference type="Gene3D" id="1.10.8.430">
    <property type="entry name" value="Helical domain of apoptotic protease-activating factors"/>
    <property type="match status" value="1"/>
</dbReference>
<dbReference type="InterPro" id="IPR044974">
    <property type="entry name" value="Disease_R_plants"/>
</dbReference>
<dbReference type="Proteomes" id="UP001634393">
    <property type="component" value="Unassembled WGS sequence"/>
</dbReference>
<dbReference type="InterPro" id="IPR035897">
    <property type="entry name" value="Toll_tir_struct_dom_sf"/>
</dbReference>
<keyword evidence="1" id="KW-0433">Leucine-rich repeat</keyword>
<feature type="compositionally biased region" description="Acidic residues" evidence="4">
    <location>
        <begin position="1162"/>
        <end position="1181"/>
    </location>
</feature>
<dbReference type="Pfam" id="PF01582">
    <property type="entry name" value="TIR"/>
    <property type="match status" value="1"/>
</dbReference>
<dbReference type="Pfam" id="PF23282">
    <property type="entry name" value="WHD_ROQ1"/>
    <property type="match status" value="1"/>
</dbReference>
<protein>
    <recommendedName>
        <fullName evidence="5">TIR domain-containing protein</fullName>
    </recommendedName>
</protein>
<dbReference type="SUPFAM" id="SSF52200">
    <property type="entry name" value="Toll/Interleukin receptor TIR domain"/>
    <property type="match status" value="1"/>
</dbReference>
<dbReference type="SUPFAM" id="SSF52540">
    <property type="entry name" value="P-loop containing nucleoside triphosphate hydrolases"/>
    <property type="match status" value="1"/>
</dbReference>
<proteinExistence type="predicted"/>
<dbReference type="InterPro" id="IPR042197">
    <property type="entry name" value="Apaf_helical"/>
</dbReference>
<evidence type="ECO:0000313" key="6">
    <source>
        <dbReference type="EMBL" id="KAL3814567.1"/>
    </source>
</evidence>
<dbReference type="FunFam" id="3.40.50.10140:FF:000007">
    <property type="entry name" value="Disease resistance protein (TIR-NBS-LRR class)"/>
    <property type="match status" value="1"/>
</dbReference>
<dbReference type="Gene3D" id="3.40.50.300">
    <property type="entry name" value="P-loop containing nucleotide triphosphate hydrolases"/>
    <property type="match status" value="1"/>
</dbReference>
<evidence type="ECO:0000256" key="1">
    <source>
        <dbReference type="ARBA" id="ARBA00022614"/>
    </source>
</evidence>
<dbReference type="PROSITE" id="PS50104">
    <property type="entry name" value="TIR"/>
    <property type="match status" value="1"/>
</dbReference>
<dbReference type="InterPro" id="IPR027417">
    <property type="entry name" value="P-loop_NTPase"/>
</dbReference>
<keyword evidence="3" id="KW-0520">NAD</keyword>
<dbReference type="Pfam" id="PF00931">
    <property type="entry name" value="NB-ARC"/>
    <property type="match status" value="1"/>
</dbReference>
<keyword evidence="7" id="KW-1185">Reference proteome</keyword>
<gene>
    <name evidence="6" type="ORF">ACJIZ3_015835</name>
</gene>
<comment type="caution">
    <text evidence="6">The sequence shown here is derived from an EMBL/GenBank/DDBJ whole genome shotgun (WGS) entry which is preliminary data.</text>
</comment>
<dbReference type="SUPFAM" id="SSF52058">
    <property type="entry name" value="L domain-like"/>
    <property type="match status" value="1"/>
</dbReference>
<evidence type="ECO:0000256" key="3">
    <source>
        <dbReference type="ARBA" id="ARBA00023027"/>
    </source>
</evidence>
<keyword evidence="2" id="KW-0677">Repeat</keyword>
<feature type="region of interest" description="Disordered" evidence="4">
    <location>
        <begin position="1155"/>
        <end position="1181"/>
    </location>
</feature>
<evidence type="ECO:0000259" key="5">
    <source>
        <dbReference type="PROSITE" id="PS50104"/>
    </source>
</evidence>
<evidence type="ECO:0000313" key="7">
    <source>
        <dbReference type="Proteomes" id="UP001634393"/>
    </source>
</evidence>
<dbReference type="AlphaFoldDB" id="A0ABD3RQZ8"/>
<organism evidence="6 7">
    <name type="scientific">Penstemon smallii</name>
    <dbReference type="NCBI Taxonomy" id="265156"/>
    <lineage>
        <taxon>Eukaryota</taxon>
        <taxon>Viridiplantae</taxon>
        <taxon>Streptophyta</taxon>
        <taxon>Embryophyta</taxon>
        <taxon>Tracheophyta</taxon>
        <taxon>Spermatophyta</taxon>
        <taxon>Magnoliopsida</taxon>
        <taxon>eudicotyledons</taxon>
        <taxon>Gunneridae</taxon>
        <taxon>Pentapetalae</taxon>
        <taxon>asterids</taxon>
        <taxon>lamiids</taxon>
        <taxon>Lamiales</taxon>
        <taxon>Plantaginaceae</taxon>
        <taxon>Cheloneae</taxon>
        <taxon>Penstemon</taxon>
    </lineage>
</organism>
<sequence length="1196" mass="136256">MAARESHESSSMSKFSYHVYMSFRYKDIGRTFADHLYTDLLNGGFRTFRKEDELEEGHQNLSNTIQASRIGIVIFSENYASSEWCLDELVSILERRRSVNLSILPIFYNMDPSDVRKQKGSFEDPFARYEERDKTLTGERKNKWIEKVKQWKIALKEIADLGGMVSQNQADGYESKFIKEIVKEVGRKLSRTILDVALYPIGLDSRIKEIDSWLQDGSAEVGILTISGMGGIGKTTIAKTAYNLNFDKFNGSSFLADVRIASEHHNGLVRLQRQLLSNILGKRVEKIHNLDSGIIKIQEAVCCRKVLLVLDDVDDIDQLNSVLAMKDWFYPGSKIIITTRNEHLLRSDISCKNYRVKIFDRKESLQLFSLHAFKQDHPPDNYIDLSRRVVIKCGGIPLALKVLGSSLCERGIDIWESALKKLEAIPDHEILKKLRISYDCLQDDHDQNMFLDIVCFFVGKKKQFAVTILDGCGFYSVVGIQNLIERCLITVENDGKLKIHQLILDMGREIIRQESPWLAGKRSRVWRHKDSYNVLMEYTGTGRIEGLVLDMQMLKDFKSNTTSFQELRSDAFSRMKRLRILKLSYAHVLGSYDDFPEEVKWLHWNGFQLKSIPTDFPLESLVALEMKRTRLEQVWKGIKYLEFLKILDLSHSHGLKTTPDFIGLPNLESLILKDCVKLIYLHESVVYLDVLTFLNLRDCRNLKKFPKNFGNLKSLEKLVISGCTVLVTSVSELGKLESLTVLHADNVTLGQPLSANNLITPWRSFLKSWFSTPGNYPESVRFSLASLSHSLVNISLSNCNLHDESISVDLSSLSSLQFLNLSENPIYGLPQSIISLSTLQDLWLDACKNLKILPQLPSSITKLKAVDCTSLESIMNLPNLLGSLFLDVDGCEKLSEVQGLFKLEPIENFSEELINILGDFNLNSIQELEVELYNKMSNTKKRHSVQGLFEFDILSTYLPGSEVSNSFNYVTKGSLVLSFNISPKAKTKIIGLNICVVYARSSERRFRLWGESSQSGSWHTFYIKVVNVTKGLKWVYGPTFIGIPGPKEDMTFLSHWKLGNELEIGDEVNVSVVGWSLTFQMKLLGVNLVNCEKQEEFVVPTKSDFESYMLSSYQAGEKAYFFSHPEYFATKNRSENNSVLRSILVENLFEDRVETAGSSNLDGEEDIEGQESDFDFGDDEYADEEDLEEILQWTSD</sequence>
<dbReference type="InterPro" id="IPR032675">
    <property type="entry name" value="LRR_dom_sf"/>
</dbReference>
<evidence type="ECO:0000256" key="4">
    <source>
        <dbReference type="SAM" id="MobiDB-lite"/>
    </source>
</evidence>
<dbReference type="PANTHER" id="PTHR11017:SF267">
    <property type="entry name" value="TMV RESISTANCE PROTEIN N-LIKE"/>
    <property type="match status" value="1"/>
</dbReference>
<reference evidence="6 7" key="1">
    <citation type="submission" date="2024-12" db="EMBL/GenBank/DDBJ databases">
        <title>The unique morphological basis and parallel evolutionary history of personate flowers in Penstemon.</title>
        <authorList>
            <person name="Depatie T.H."/>
            <person name="Wessinger C.A."/>
        </authorList>
    </citation>
    <scope>NUCLEOTIDE SEQUENCE [LARGE SCALE GENOMIC DNA]</scope>
    <source>
        <strain evidence="6">WTNN_2</strain>
        <tissue evidence="6">Leaf</tissue>
    </source>
</reference>
<accession>A0ABD3RQZ8</accession>
<dbReference type="Gene3D" id="3.80.10.10">
    <property type="entry name" value="Ribonuclease Inhibitor"/>
    <property type="match status" value="2"/>
</dbReference>
<dbReference type="InterPro" id="IPR000157">
    <property type="entry name" value="TIR_dom"/>
</dbReference>
<evidence type="ECO:0000256" key="2">
    <source>
        <dbReference type="ARBA" id="ARBA00022737"/>
    </source>
</evidence>
<dbReference type="PANTHER" id="PTHR11017">
    <property type="entry name" value="LEUCINE-RICH REPEAT-CONTAINING PROTEIN"/>
    <property type="match status" value="1"/>
</dbReference>
<dbReference type="SMART" id="SM00255">
    <property type="entry name" value="TIR"/>
    <property type="match status" value="1"/>
</dbReference>
<dbReference type="EMBL" id="JBJXBP010000008">
    <property type="protein sequence ID" value="KAL3814567.1"/>
    <property type="molecule type" value="Genomic_DNA"/>
</dbReference>
<dbReference type="InterPro" id="IPR058192">
    <property type="entry name" value="WHD_ROQ1-like"/>
</dbReference>
<dbReference type="PRINTS" id="PR00364">
    <property type="entry name" value="DISEASERSIST"/>
</dbReference>
<dbReference type="Gene3D" id="3.40.50.10140">
    <property type="entry name" value="Toll/interleukin-1 receptor homology (TIR) domain"/>
    <property type="match status" value="1"/>
</dbReference>
<feature type="domain" description="TIR" evidence="5">
    <location>
        <begin position="15"/>
        <end position="189"/>
    </location>
</feature>
<dbReference type="InterPro" id="IPR002182">
    <property type="entry name" value="NB-ARC"/>
</dbReference>
<name>A0ABD3RQZ8_9LAMI</name>